<gene>
    <name evidence="4" type="ORF">Zmor_013963</name>
</gene>
<feature type="compositionally biased region" description="Basic and acidic residues" evidence="3">
    <location>
        <begin position="135"/>
        <end position="145"/>
    </location>
</feature>
<feature type="compositionally biased region" description="Acidic residues" evidence="3">
    <location>
        <begin position="280"/>
        <end position="298"/>
    </location>
</feature>
<organism evidence="4 5">
    <name type="scientific">Zophobas morio</name>
    <dbReference type="NCBI Taxonomy" id="2755281"/>
    <lineage>
        <taxon>Eukaryota</taxon>
        <taxon>Metazoa</taxon>
        <taxon>Ecdysozoa</taxon>
        <taxon>Arthropoda</taxon>
        <taxon>Hexapoda</taxon>
        <taxon>Insecta</taxon>
        <taxon>Pterygota</taxon>
        <taxon>Neoptera</taxon>
        <taxon>Endopterygota</taxon>
        <taxon>Coleoptera</taxon>
        <taxon>Polyphaga</taxon>
        <taxon>Cucujiformia</taxon>
        <taxon>Tenebrionidae</taxon>
        <taxon>Zophobas</taxon>
    </lineage>
</organism>
<evidence type="ECO:0000256" key="2">
    <source>
        <dbReference type="ARBA" id="ARBA00022840"/>
    </source>
</evidence>
<evidence type="ECO:0000313" key="4">
    <source>
        <dbReference type="EMBL" id="KAJ3654802.1"/>
    </source>
</evidence>
<feature type="compositionally biased region" description="Acidic residues" evidence="3">
    <location>
        <begin position="209"/>
        <end position="220"/>
    </location>
</feature>
<feature type="compositionally biased region" description="Basic and acidic residues" evidence="3">
    <location>
        <begin position="263"/>
        <end position="279"/>
    </location>
</feature>
<proteinExistence type="predicted"/>
<dbReference type="GO" id="GO:0005634">
    <property type="term" value="C:nucleus"/>
    <property type="evidence" value="ECO:0007669"/>
    <property type="project" value="TreeGrafter"/>
</dbReference>
<feature type="compositionally biased region" description="Acidic residues" evidence="3">
    <location>
        <begin position="306"/>
        <end position="317"/>
    </location>
</feature>
<feature type="compositionally biased region" description="Basic and acidic residues" evidence="3">
    <location>
        <begin position="318"/>
        <end position="344"/>
    </location>
</feature>
<feature type="compositionally biased region" description="Polar residues" evidence="3">
    <location>
        <begin position="371"/>
        <end position="385"/>
    </location>
</feature>
<dbReference type="GO" id="GO:0000027">
    <property type="term" value="P:ribosomal large subunit assembly"/>
    <property type="evidence" value="ECO:0007669"/>
    <property type="project" value="TreeGrafter"/>
</dbReference>
<evidence type="ECO:0000313" key="5">
    <source>
        <dbReference type="Proteomes" id="UP001168821"/>
    </source>
</evidence>
<dbReference type="PANTHER" id="PTHR48103:SF2">
    <property type="entry name" value="MIDASIN"/>
    <property type="match status" value="1"/>
</dbReference>
<keyword evidence="5" id="KW-1185">Reference proteome</keyword>
<feature type="region of interest" description="Disordered" evidence="3">
    <location>
        <begin position="35"/>
        <end position="424"/>
    </location>
</feature>
<dbReference type="AlphaFoldDB" id="A0AA38MFQ7"/>
<feature type="compositionally biased region" description="Acidic residues" evidence="3">
    <location>
        <begin position="116"/>
        <end position="134"/>
    </location>
</feature>
<feature type="compositionally biased region" description="Basic and acidic residues" evidence="3">
    <location>
        <begin position="162"/>
        <end position="208"/>
    </location>
</feature>
<evidence type="ECO:0000256" key="1">
    <source>
        <dbReference type="ARBA" id="ARBA00022741"/>
    </source>
</evidence>
<dbReference type="GO" id="GO:0000055">
    <property type="term" value="P:ribosomal large subunit export from nucleus"/>
    <property type="evidence" value="ECO:0007669"/>
    <property type="project" value="TreeGrafter"/>
</dbReference>
<comment type="caution">
    <text evidence="4">The sequence shown here is derived from an EMBL/GenBank/DDBJ whole genome shotgun (WGS) entry which is preliminary data.</text>
</comment>
<reference evidence="4" key="1">
    <citation type="journal article" date="2023" name="G3 (Bethesda)">
        <title>Whole genome assemblies of Zophobas morio and Tenebrio molitor.</title>
        <authorList>
            <person name="Kaur S."/>
            <person name="Stinson S.A."/>
            <person name="diCenzo G.C."/>
        </authorList>
    </citation>
    <scope>NUCLEOTIDE SEQUENCE</scope>
    <source>
        <strain evidence="4">QUZm001</strain>
    </source>
</reference>
<feature type="compositionally biased region" description="Acidic residues" evidence="3">
    <location>
        <begin position="231"/>
        <end position="244"/>
    </location>
</feature>
<dbReference type="GO" id="GO:0005524">
    <property type="term" value="F:ATP binding"/>
    <property type="evidence" value="ECO:0007669"/>
    <property type="project" value="UniProtKB-KW"/>
</dbReference>
<feature type="compositionally biased region" description="Basic and acidic residues" evidence="3">
    <location>
        <begin position="390"/>
        <end position="409"/>
    </location>
</feature>
<dbReference type="GO" id="GO:0030687">
    <property type="term" value="C:preribosome, large subunit precursor"/>
    <property type="evidence" value="ECO:0007669"/>
    <property type="project" value="TreeGrafter"/>
</dbReference>
<feature type="compositionally biased region" description="Acidic residues" evidence="3">
    <location>
        <begin position="410"/>
        <end position="419"/>
    </location>
</feature>
<feature type="compositionally biased region" description="Basic and acidic residues" evidence="3">
    <location>
        <begin position="59"/>
        <end position="70"/>
    </location>
</feature>
<evidence type="ECO:0000256" key="3">
    <source>
        <dbReference type="SAM" id="MobiDB-lite"/>
    </source>
</evidence>
<name>A0AA38MFQ7_9CUCU</name>
<sequence length="581" mass="66186">MQVASSNITVTQYWCNVHTSRRPIIELASKGFCVPPELTDESEEGVSKPSDSLGLGEGQGERDVSDRIESEDQLDDAQSAGQEKEKTEDEDCKEEDKGIEMSEDFDTKLQNVEPKEGEDDEESQSESDADEQMGDTEKDANKQNKESFGSDNEEGNDNSEEKEERGEGGEKDGEQELGAKDDDNSKGDDNKPDKDSTEEKEENKKEINEMEEQEYDDEQTDPYHENQPELPEPEAMDLPDDLQLDEGQKQDEENQEEDPFDIDTIKEDNPFETKDKEDELKENEEEDKPEDNYSSDEENIIKTQNDEPDQEEKEEDSETKQPDELPEKAQEEENNDDKGEHENESGVDQTETNEDNVEAMEVDNAEATDKTIPNQSQNQKTNQPNEELCQEDKPDKEGKVKTVDAKDDGNEHEEGEELDLDKNEEAELYKHIKEAKESSTYRYIHLKNKIKSVQEQAKTQKYEVPNPEDEETGENPTESSANLPAEEEEMVDSADRYRNNHILYDEPRNMSALRLTQEEINSLRSSVEKQLSSWTEVPSGIEADQAWQKISSLMSSLAQDPCEQLRLVLELTQSSGLKGDY</sequence>
<protein>
    <submittedName>
        <fullName evidence="4">Uncharacterized protein</fullName>
    </submittedName>
</protein>
<feature type="compositionally biased region" description="Acidic residues" evidence="3">
    <location>
        <begin position="151"/>
        <end position="161"/>
    </location>
</feature>
<feature type="compositionally biased region" description="Acidic residues" evidence="3">
    <location>
        <begin position="351"/>
        <end position="366"/>
    </location>
</feature>
<dbReference type="EMBL" id="JALNTZ010000004">
    <property type="protein sequence ID" value="KAJ3654802.1"/>
    <property type="molecule type" value="Genomic_DNA"/>
</dbReference>
<dbReference type="PANTHER" id="PTHR48103">
    <property type="entry name" value="MIDASIN-RELATED"/>
    <property type="match status" value="1"/>
</dbReference>
<accession>A0AA38MFQ7</accession>
<keyword evidence="1" id="KW-0547">Nucleotide-binding</keyword>
<keyword evidence="2" id="KW-0067">ATP-binding</keyword>
<feature type="region of interest" description="Disordered" evidence="3">
    <location>
        <begin position="452"/>
        <end position="495"/>
    </location>
</feature>
<dbReference type="Proteomes" id="UP001168821">
    <property type="component" value="Unassembled WGS sequence"/>
</dbReference>